<feature type="transmembrane region" description="Helical" evidence="5">
    <location>
        <begin position="12"/>
        <end position="31"/>
    </location>
</feature>
<keyword evidence="2 5" id="KW-0812">Transmembrane</keyword>
<feature type="transmembrane region" description="Helical" evidence="5">
    <location>
        <begin position="43"/>
        <end position="63"/>
    </location>
</feature>
<name>A0ABR2FH20_9ROSI</name>
<dbReference type="InterPro" id="IPR050186">
    <property type="entry name" value="TPT_transporter"/>
</dbReference>
<protein>
    <recommendedName>
        <fullName evidence="6">Sugar phosphate transporter domain-containing protein</fullName>
    </recommendedName>
</protein>
<evidence type="ECO:0000256" key="4">
    <source>
        <dbReference type="ARBA" id="ARBA00023136"/>
    </source>
</evidence>
<dbReference type="PANTHER" id="PTHR11132">
    <property type="entry name" value="SOLUTE CARRIER FAMILY 35"/>
    <property type="match status" value="1"/>
</dbReference>
<keyword evidence="8" id="KW-1185">Reference proteome</keyword>
<accession>A0ABR2FH20</accession>
<reference evidence="7 8" key="1">
    <citation type="journal article" date="2024" name="G3 (Bethesda)">
        <title>Genome assembly of Hibiscus sabdariffa L. provides insights into metabolisms of medicinal natural products.</title>
        <authorList>
            <person name="Kim T."/>
        </authorList>
    </citation>
    <scope>NUCLEOTIDE SEQUENCE [LARGE SCALE GENOMIC DNA]</scope>
    <source>
        <strain evidence="7">TK-2024</strain>
        <tissue evidence="7">Old leaves</tissue>
    </source>
</reference>
<evidence type="ECO:0000256" key="2">
    <source>
        <dbReference type="ARBA" id="ARBA00022692"/>
    </source>
</evidence>
<dbReference type="Proteomes" id="UP001472677">
    <property type="component" value="Unassembled WGS sequence"/>
</dbReference>
<proteinExistence type="predicted"/>
<evidence type="ECO:0000256" key="1">
    <source>
        <dbReference type="ARBA" id="ARBA00004141"/>
    </source>
</evidence>
<organism evidence="7 8">
    <name type="scientific">Hibiscus sabdariffa</name>
    <name type="common">roselle</name>
    <dbReference type="NCBI Taxonomy" id="183260"/>
    <lineage>
        <taxon>Eukaryota</taxon>
        <taxon>Viridiplantae</taxon>
        <taxon>Streptophyta</taxon>
        <taxon>Embryophyta</taxon>
        <taxon>Tracheophyta</taxon>
        <taxon>Spermatophyta</taxon>
        <taxon>Magnoliopsida</taxon>
        <taxon>eudicotyledons</taxon>
        <taxon>Gunneridae</taxon>
        <taxon>Pentapetalae</taxon>
        <taxon>rosids</taxon>
        <taxon>malvids</taxon>
        <taxon>Malvales</taxon>
        <taxon>Malvaceae</taxon>
        <taxon>Malvoideae</taxon>
        <taxon>Hibiscus</taxon>
    </lineage>
</organism>
<dbReference type="Pfam" id="PF03151">
    <property type="entry name" value="TPT"/>
    <property type="match status" value="1"/>
</dbReference>
<comment type="subcellular location">
    <subcellularLocation>
        <location evidence="1">Membrane</location>
        <topology evidence="1">Multi-pass membrane protein</topology>
    </subcellularLocation>
</comment>
<keyword evidence="3 5" id="KW-1133">Transmembrane helix</keyword>
<feature type="domain" description="Sugar phosphate transporter" evidence="6">
    <location>
        <begin position="15"/>
        <end position="301"/>
    </location>
</feature>
<evidence type="ECO:0000256" key="3">
    <source>
        <dbReference type="ARBA" id="ARBA00022989"/>
    </source>
</evidence>
<feature type="transmembrane region" description="Helical" evidence="5">
    <location>
        <begin position="83"/>
        <end position="104"/>
    </location>
</feature>
<dbReference type="InterPro" id="IPR037185">
    <property type="entry name" value="EmrE-like"/>
</dbReference>
<feature type="transmembrane region" description="Helical" evidence="5">
    <location>
        <begin position="258"/>
        <end position="279"/>
    </location>
</feature>
<evidence type="ECO:0000256" key="5">
    <source>
        <dbReference type="SAM" id="Phobius"/>
    </source>
</evidence>
<gene>
    <name evidence="7" type="ORF">V6N12_070529</name>
</gene>
<comment type="caution">
    <text evidence="7">The sequence shown here is derived from an EMBL/GenBank/DDBJ whole genome shotgun (WGS) entry which is preliminary data.</text>
</comment>
<dbReference type="InterPro" id="IPR004853">
    <property type="entry name" value="Sugar_P_trans_dom"/>
</dbReference>
<feature type="transmembrane region" description="Helical" evidence="5">
    <location>
        <begin position="230"/>
        <end position="252"/>
    </location>
</feature>
<dbReference type="SUPFAM" id="SSF103481">
    <property type="entry name" value="Multidrug resistance efflux transporter EmrE"/>
    <property type="match status" value="2"/>
</dbReference>
<keyword evidence="4 5" id="KW-0472">Membrane</keyword>
<dbReference type="EMBL" id="JBBPBM010000006">
    <property type="protein sequence ID" value="KAK8580247.1"/>
    <property type="molecule type" value="Genomic_DNA"/>
</dbReference>
<feature type="transmembrane region" description="Helical" evidence="5">
    <location>
        <begin position="159"/>
        <end position="178"/>
    </location>
</feature>
<evidence type="ECO:0000259" key="6">
    <source>
        <dbReference type="Pfam" id="PF03151"/>
    </source>
</evidence>
<feature type="transmembrane region" description="Helical" evidence="5">
    <location>
        <begin position="286"/>
        <end position="304"/>
    </location>
</feature>
<evidence type="ECO:0000313" key="7">
    <source>
        <dbReference type="EMBL" id="KAK8580247.1"/>
    </source>
</evidence>
<dbReference type="Gene3D" id="1.10.3730.20">
    <property type="match status" value="1"/>
</dbReference>
<feature type="transmembrane region" description="Helical" evidence="5">
    <location>
        <begin position="198"/>
        <end position="218"/>
    </location>
</feature>
<evidence type="ECO:0000313" key="8">
    <source>
        <dbReference type="Proteomes" id="UP001472677"/>
    </source>
</evidence>
<sequence length="437" mass="49104">MEDGRLCQWSVFRSLLAIVQWWGFNVTVIIMNKWIFQKLDFKFPLSVSCVHFISSSIGAYMVIKVLKLKPLIVVDPEDRWKRIFPMSFVFCVNIVLGNVSLRYIPVSFMQTIKSFTPATTVVLQWLVWRKYFDWRIWASLVPIVGGILLTSITELSFNMFGFCAALFGCLATSTKTILAESLLHGYKFDSINTVYYMAPFATLILGVPAMLLEGNGVIEWFQTHPSPWPALIIIFSSGVLAFCLNFSIFYVIHSTTAVTFNVAGNLKVAVAVLISWMIFKNPISGLNAVGCGITLVGCTFYGYVRHMLSQQPPGTPRTPRTPRNRMEQLLPLVNNNDKLDDKSASNIYYIQEVNGKFCMILLLIFFFCRSQFANEMLVCYLGVFTSPSRQTPVTATLSFRSSPSLASDLQTAIPIPKFLTAVDEIVRANALLTPTKA</sequence>